<dbReference type="RefSeq" id="WP_057791508.1">
    <property type="nucleotide sequence ID" value="NZ_LAXJ01000005.1"/>
</dbReference>
<dbReference type="PANTHER" id="PTHR46797:SF10">
    <property type="entry name" value="BLR1115 PROTEIN"/>
    <property type="match status" value="1"/>
</dbReference>
<dbReference type="OrthoDB" id="189170at2"/>
<comment type="caution">
    <text evidence="3">The sequence shown here is derived from an EMBL/GenBank/DDBJ whole genome shotgun (WGS) entry which is preliminary data.</text>
</comment>
<feature type="domain" description="HTH cro/C1-type" evidence="2">
    <location>
        <begin position="15"/>
        <end position="69"/>
    </location>
</feature>
<dbReference type="CDD" id="cd00093">
    <property type="entry name" value="HTH_XRE"/>
    <property type="match status" value="1"/>
</dbReference>
<dbReference type="PANTHER" id="PTHR46797">
    <property type="entry name" value="HTH-TYPE TRANSCRIPTIONAL REGULATOR"/>
    <property type="match status" value="1"/>
</dbReference>
<dbReference type="PROSITE" id="PS50943">
    <property type="entry name" value="HTH_CROC1"/>
    <property type="match status" value="1"/>
</dbReference>
<dbReference type="SUPFAM" id="SSF51182">
    <property type="entry name" value="RmlC-like cupins"/>
    <property type="match status" value="1"/>
</dbReference>
<dbReference type="InterPro" id="IPR050807">
    <property type="entry name" value="TransReg_Diox_bact_type"/>
</dbReference>
<dbReference type="Proteomes" id="UP000051295">
    <property type="component" value="Unassembled WGS sequence"/>
</dbReference>
<dbReference type="Gene3D" id="2.60.120.10">
    <property type="entry name" value="Jelly Rolls"/>
    <property type="match status" value="1"/>
</dbReference>
<evidence type="ECO:0000259" key="2">
    <source>
        <dbReference type="PROSITE" id="PS50943"/>
    </source>
</evidence>
<dbReference type="AlphaFoldDB" id="A0A0T5NX54"/>
<accession>A0A0T5NX54</accession>
<evidence type="ECO:0000313" key="3">
    <source>
        <dbReference type="EMBL" id="KRS13499.1"/>
    </source>
</evidence>
<dbReference type="InterPro" id="IPR010982">
    <property type="entry name" value="Lambda_DNA-bd_dom_sf"/>
</dbReference>
<dbReference type="GO" id="GO:0003677">
    <property type="term" value="F:DNA binding"/>
    <property type="evidence" value="ECO:0007669"/>
    <property type="project" value="UniProtKB-KW"/>
</dbReference>
<dbReference type="CDD" id="cd02209">
    <property type="entry name" value="cupin_XRE_C"/>
    <property type="match status" value="1"/>
</dbReference>
<name>A0A0T5NX54_9RHOB</name>
<dbReference type="SUPFAM" id="SSF47413">
    <property type="entry name" value="lambda repressor-like DNA-binding domains"/>
    <property type="match status" value="1"/>
</dbReference>
<dbReference type="InterPro" id="IPR001387">
    <property type="entry name" value="Cro/C1-type_HTH"/>
</dbReference>
<dbReference type="Gene3D" id="1.10.260.40">
    <property type="entry name" value="lambda repressor-like DNA-binding domains"/>
    <property type="match status" value="1"/>
</dbReference>
<sequence>MESSLAVPPPLARHIRDLRHSRNLTLAELATASTISRASLSRIENGEVSPTADTLAKLSTALRLPISQLIAPLEGRFEALVSRDAQPVYHDASHGFHRRNVSPPSADLQLELVEATLKPHAHISYDQPSVPGHEHHFVLLEGALQITVDGQTHSLSPGDCLRYRLHGVSEFRAGPDGARYLLALA</sequence>
<proteinExistence type="predicted"/>
<dbReference type="GO" id="GO:0005829">
    <property type="term" value="C:cytosol"/>
    <property type="evidence" value="ECO:0007669"/>
    <property type="project" value="TreeGrafter"/>
</dbReference>
<dbReference type="STRING" id="1641875.XM53_06470"/>
<keyword evidence="1" id="KW-0238">DNA-binding</keyword>
<gene>
    <name evidence="3" type="ORF">XM53_06470</name>
</gene>
<dbReference type="InterPro" id="IPR014710">
    <property type="entry name" value="RmlC-like_jellyroll"/>
</dbReference>
<dbReference type="SMART" id="SM00530">
    <property type="entry name" value="HTH_XRE"/>
    <property type="match status" value="1"/>
</dbReference>
<dbReference type="Pfam" id="PF01381">
    <property type="entry name" value="HTH_3"/>
    <property type="match status" value="1"/>
</dbReference>
<organism evidence="3 4">
    <name type="scientific">Roseovarius atlanticus</name>
    <dbReference type="NCBI Taxonomy" id="1641875"/>
    <lineage>
        <taxon>Bacteria</taxon>
        <taxon>Pseudomonadati</taxon>
        <taxon>Pseudomonadota</taxon>
        <taxon>Alphaproteobacteria</taxon>
        <taxon>Rhodobacterales</taxon>
        <taxon>Roseobacteraceae</taxon>
        <taxon>Roseovarius</taxon>
    </lineage>
</organism>
<evidence type="ECO:0000313" key="4">
    <source>
        <dbReference type="Proteomes" id="UP000051295"/>
    </source>
</evidence>
<dbReference type="EMBL" id="LAXJ01000005">
    <property type="protein sequence ID" value="KRS13499.1"/>
    <property type="molecule type" value="Genomic_DNA"/>
</dbReference>
<reference evidence="3 4" key="1">
    <citation type="submission" date="2015-04" db="EMBL/GenBank/DDBJ databases">
        <title>The draft genome sequence of Roseovarius sp.R12b.</title>
        <authorList>
            <person name="Li G."/>
            <person name="Lai Q."/>
            <person name="Shao Z."/>
            <person name="Yan P."/>
        </authorList>
    </citation>
    <scope>NUCLEOTIDE SEQUENCE [LARGE SCALE GENOMIC DNA]</scope>
    <source>
        <strain evidence="3 4">R12B</strain>
    </source>
</reference>
<dbReference type="GO" id="GO:0003700">
    <property type="term" value="F:DNA-binding transcription factor activity"/>
    <property type="evidence" value="ECO:0007669"/>
    <property type="project" value="TreeGrafter"/>
</dbReference>
<dbReference type="PATRIC" id="fig|1641875.4.peg.3660"/>
<evidence type="ECO:0000256" key="1">
    <source>
        <dbReference type="ARBA" id="ARBA00023125"/>
    </source>
</evidence>
<dbReference type="InterPro" id="IPR011051">
    <property type="entry name" value="RmlC_Cupin_sf"/>
</dbReference>
<keyword evidence="4" id="KW-1185">Reference proteome</keyword>
<protein>
    <submittedName>
        <fullName evidence="3">XRE family transcriptional regulator</fullName>
    </submittedName>
</protein>